<proteinExistence type="predicted"/>
<accession>A0A3P3WDP0</accession>
<dbReference type="RefSeq" id="WP_125016296.1">
    <property type="nucleotide sequence ID" value="NZ_RQVQ01000001.1"/>
</dbReference>
<dbReference type="GO" id="GO:0003677">
    <property type="term" value="F:DNA binding"/>
    <property type="evidence" value="ECO:0007669"/>
    <property type="project" value="UniProtKB-UniRule"/>
</dbReference>
<evidence type="ECO:0000259" key="3">
    <source>
        <dbReference type="PROSITE" id="PS50977"/>
    </source>
</evidence>
<dbReference type="InterPro" id="IPR001647">
    <property type="entry name" value="HTH_TetR"/>
</dbReference>
<evidence type="ECO:0000256" key="1">
    <source>
        <dbReference type="ARBA" id="ARBA00023125"/>
    </source>
</evidence>
<feature type="domain" description="HTH tetR-type" evidence="3">
    <location>
        <begin position="1"/>
        <end position="61"/>
    </location>
</feature>
<organism evidence="4 5">
    <name type="scientific">Paenimyroides tangerinum</name>
    <dbReference type="NCBI Taxonomy" id="2488728"/>
    <lineage>
        <taxon>Bacteria</taxon>
        <taxon>Pseudomonadati</taxon>
        <taxon>Bacteroidota</taxon>
        <taxon>Flavobacteriia</taxon>
        <taxon>Flavobacteriales</taxon>
        <taxon>Flavobacteriaceae</taxon>
        <taxon>Paenimyroides</taxon>
    </lineage>
</organism>
<keyword evidence="5" id="KW-1185">Reference proteome</keyword>
<dbReference type="PANTHER" id="PTHR43479:SF11">
    <property type="entry name" value="ACREF_ENVCD OPERON REPRESSOR-RELATED"/>
    <property type="match status" value="1"/>
</dbReference>
<keyword evidence="1 2" id="KW-0238">DNA-binding</keyword>
<evidence type="ECO:0000256" key="2">
    <source>
        <dbReference type="PROSITE-ProRule" id="PRU00335"/>
    </source>
</evidence>
<dbReference type="Pfam" id="PF00440">
    <property type="entry name" value="TetR_N"/>
    <property type="match status" value="1"/>
</dbReference>
<sequence length="178" mass="20860">MSKKQDILNASLFLFTEQGARATSTKSIAKQAGVSEALIFKYFGTKDHLLEELIKKDYLDAIDFTRKFLAANSAEEFLIKFIDLPIALIDHQFDFWRMIYKILPLNPIAQQYHQNYMKPSLNKLKFSFEALNYKYPELEAETLLLLTDNVWKSYVSDRLTKERYQEIATLLKKKYALI</sequence>
<evidence type="ECO:0000313" key="4">
    <source>
        <dbReference type="EMBL" id="RRJ93275.1"/>
    </source>
</evidence>
<feature type="DNA-binding region" description="H-T-H motif" evidence="2">
    <location>
        <begin position="24"/>
        <end position="43"/>
    </location>
</feature>
<dbReference type="Gene3D" id="1.10.357.10">
    <property type="entry name" value="Tetracycline Repressor, domain 2"/>
    <property type="match status" value="1"/>
</dbReference>
<evidence type="ECO:0000313" key="5">
    <source>
        <dbReference type="Proteomes" id="UP000275719"/>
    </source>
</evidence>
<dbReference type="EMBL" id="RQVQ01000001">
    <property type="protein sequence ID" value="RRJ93275.1"/>
    <property type="molecule type" value="Genomic_DNA"/>
</dbReference>
<dbReference type="InterPro" id="IPR009057">
    <property type="entry name" value="Homeodomain-like_sf"/>
</dbReference>
<name>A0A3P3WDP0_9FLAO</name>
<dbReference type="PANTHER" id="PTHR43479">
    <property type="entry name" value="ACREF/ENVCD OPERON REPRESSOR-RELATED"/>
    <property type="match status" value="1"/>
</dbReference>
<dbReference type="AlphaFoldDB" id="A0A3P3WDP0"/>
<reference evidence="4 5" key="1">
    <citation type="submission" date="2018-11" db="EMBL/GenBank/DDBJ databases">
        <title>Flavobacterium sp. nov., YIM 102701-2 draft genome.</title>
        <authorList>
            <person name="Li G."/>
            <person name="Jiang Y."/>
        </authorList>
    </citation>
    <scope>NUCLEOTIDE SEQUENCE [LARGE SCALE GENOMIC DNA]</scope>
    <source>
        <strain evidence="4 5">YIM 102701-2</strain>
    </source>
</reference>
<comment type="caution">
    <text evidence="4">The sequence shown here is derived from an EMBL/GenBank/DDBJ whole genome shotgun (WGS) entry which is preliminary data.</text>
</comment>
<dbReference type="PRINTS" id="PR00455">
    <property type="entry name" value="HTHTETR"/>
</dbReference>
<dbReference type="InterPro" id="IPR050624">
    <property type="entry name" value="HTH-type_Tx_Regulator"/>
</dbReference>
<gene>
    <name evidence="4" type="ORF">EG240_00450</name>
</gene>
<dbReference type="PROSITE" id="PS50977">
    <property type="entry name" value="HTH_TETR_2"/>
    <property type="match status" value="1"/>
</dbReference>
<protein>
    <submittedName>
        <fullName evidence="4">TetR/AcrR family transcriptional regulator</fullName>
    </submittedName>
</protein>
<dbReference type="Proteomes" id="UP000275719">
    <property type="component" value="Unassembled WGS sequence"/>
</dbReference>
<dbReference type="OrthoDB" id="9785164at2"/>
<dbReference type="SUPFAM" id="SSF46689">
    <property type="entry name" value="Homeodomain-like"/>
    <property type="match status" value="1"/>
</dbReference>